<keyword evidence="3" id="KW-1185">Reference proteome</keyword>
<accession>A0A9X2XZC4</accession>
<protein>
    <submittedName>
        <fullName evidence="2">Uncharacterized protein</fullName>
    </submittedName>
</protein>
<dbReference type="EMBL" id="JAOTIF010000026">
    <property type="protein sequence ID" value="MCU7552000.1"/>
    <property type="molecule type" value="Genomic_DNA"/>
</dbReference>
<dbReference type="RefSeq" id="WP_279299437.1">
    <property type="nucleotide sequence ID" value="NZ_JAOTIF010000026.1"/>
</dbReference>
<evidence type="ECO:0000256" key="1">
    <source>
        <dbReference type="SAM" id="MobiDB-lite"/>
    </source>
</evidence>
<comment type="caution">
    <text evidence="2">The sequence shown here is derived from an EMBL/GenBank/DDBJ whole genome shotgun (WGS) entry which is preliminary data.</text>
</comment>
<reference evidence="2" key="1">
    <citation type="submission" date="2022-09" db="EMBL/GenBank/DDBJ databases">
        <authorList>
            <person name="Yuan C."/>
            <person name="Ke Z."/>
        </authorList>
    </citation>
    <scope>NUCLEOTIDE SEQUENCE</scope>
    <source>
        <strain evidence="2">LB-8</strain>
    </source>
</reference>
<evidence type="ECO:0000313" key="2">
    <source>
        <dbReference type="EMBL" id="MCU7552000.1"/>
    </source>
</evidence>
<proteinExistence type="predicted"/>
<evidence type="ECO:0000313" key="3">
    <source>
        <dbReference type="Proteomes" id="UP001155483"/>
    </source>
</evidence>
<name>A0A9X2XZC4_9BACT</name>
<feature type="compositionally biased region" description="Basic and acidic residues" evidence="1">
    <location>
        <begin position="1"/>
        <end position="30"/>
    </location>
</feature>
<reference evidence="2" key="2">
    <citation type="submission" date="2023-04" db="EMBL/GenBank/DDBJ databases">
        <title>Paracnuella aquatica gen. nov., sp. nov., a member of the family Chitinophagaceae isolated from a hot spring.</title>
        <authorList>
            <person name="Wang C."/>
        </authorList>
    </citation>
    <scope>NUCLEOTIDE SEQUENCE</scope>
    <source>
        <strain evidence="2">LB-8</strain>
    </source>
</reference>
<gene>
    <name evidence="2" type="ORF">OCK74_22965</name>
</gene>
<feature type="compositionally biased region" description="Basic and acidic residues" evidence="1">
    <location>
        <begin position="40"/>
        <end position="73"/>
    </location>
</feature>
<feature type="region of interest" description="Disordered" evidence="1">
    <location>
        <begin position="1"/>
        <end position="73"/>
    </location>
</feature>
<organism evidence="2 3">
    <name type="scientific">Paraflavisolibacter caeni</name>
    <dbReference type="NCBI Taxonomy" id="2982496"/>
    <lineage>
        <taxon>Bacteria</taxon>
        <taxon>Pseudomonadati</taxon>
        <taxon>Bacteroidota</taxon>
        <taxon>Chitinophagia</taxon>
        <taxon>Chitinophagales</taxon>
        <taxon>Chitinophagaceae</taxon>
        <taxon>Paraflavisolibacter</taxon>
    </lineage>
</organism>
<sequence length="73" mass="8903">MKHRERDRLPQDKDRHLDTPQEANRDKHINFLDIENPGDQNKDNRKRDKETEERRKEWKQGIAEGKKVRNEGK</sequence>
<dbReference type="AlphaFoldDB" id="A0A9X2XZC4"/>
<dbReference type="Proteomes" id="UP001155483">
    <property type="component" value="Unassembled WGS sequence"/>
</dbReference>